<dbReference type="Proteomes" id="UP000221101">
    <property type="component" value="Unassembled WGS sequence"/>
</dbReference>
<proteinExistence type="predicted"/>
<dbReference type="OrthoDB" id="8451383at2"/>
<name>A0A2D0L0V5_9GAMM</name>
<dbReference type="RefSeq" id="WP_099143242.1">
    <property type="nucleotide sequence ID" value="NZ_CAWNOR010000069.1"/>
</dbReference>
<organism evidence="1 2">
    <name type="scientific">Xenorhabdus kozodoii</name>
    <dbReference type="NCBI Taxonomy" id="351676"/>
    <lineage>
        <taxon>Bacteria</taxon>
        <taxon>Pseudomonadati</taxon>
        <taxon>Pseudomonadota</taxon>
        <taxon>Gammaproteobacteria</taxon>
        <taxon>Enterobacterales</taxon>
        <taxon>Morganellaceae</taxon>
        <taxon>Xenorhabdus</taxon>
    </lineage>
</organism>
<dbReference type="EMBL" id="NJCX01000034">
    <property type="protein sequence ID" value="PHM69300.1"/>
    <property type="molecule type" value="Genomic_DNA"/>
</dbReference>
<evidence type="ECO:0000313" key="1">
    <source>
        <dbReference type="EMBL" id="PHM69300.1"/>
    </source>
</evidence>
<reference evidence="1 2" key="1">
    <citation type="journal article" date="2017" name="Nat. Microbiol.">
        <title>Natural product diversity associated with the nematode symbionts Photorhabdus and Xenorhabdus.</title>
        <authorList>
            <person name="Tobias N.J."/>
            <person name="Wolff H."/>
            <person name="Djahanschiri B."/>
            <person name="Grundmann F."/>
            <person name="Kronenwerth M."/>
            <person name="Shi Y.M."/>
            <person name="Simonyi S."/>
            <person name="Grun P."/>
            <person name="Shapiro-Ilan D."/>
            <person name="Pidot S.J."/>
            <person name="Stinear T.P."/>
            <person name="Ebersberger I."/>
            <person name="Bode H.B."/>
        </authorList>
    </citation>
    <scope>NUCLEOTIDE SEQUENCE [LARGE SCALE GENOMIC DNA]</scope>
    <source>
        <strain evidence="1 2">DSM 17907</strain>
    </source>
</reference>
<keyword evidence="2" id="KW-1185">Reference proteome</keyword>
<gene>
    <name evidence="1" type="ORF">Xkoz_03477</name>
</gene>
<sequence>MPFREPFKRKFDVGDLIYGLTSQRLKYITNYKPFKGISINTHKVGIQAVIIDQYITPVELFLKKNDEEARKNNMKLEINRPYSECFSSYIKNHHKYHSSFEFTPESTGRIFSRKCKAGLSWITMSNGNKELVKDNTVHFILDAIEMKYVVNKVKFSAKSTDITSHELRWVYRNRNNINVQKKIQFWLNGQPTIPPWESPEGKEIWKLYTPTSELEAAFN</sequence>
<evidence type="ECO:0000313" key="2">
    <source>
        <dbReference type="Proteomes" id="UP000221101"/>
    </source>
</evidence>
<dbReference type="AlphaFoldDB" id="A0A2D0L0V5"/>
<accession>A0A2D0L0V5</accession>
<comment type="caution">
    <text evidence="1">The sequence shown here is derived from an EMBL/GenBank/DDBJ whole genome shotgun (WGS) entry which is preliminary data.</text>
</comment>
<protein>
    <submittedName>
        <fullName evidence="1">T3SS effector protein EspK</fullName>
    </submittedName>
</protein>